<dbReference type="Gene3D" id="3.40.50.10140">
    <property type="entry name" value="Toll/interleukin-1 receptor homology (TIR) domain"/>
    <property type="match status" value="1"/>
</dbReference>
<geneLocation type="plasmid" evidence="4 6">
    <name>unnamed3</name>
</geneLocation>
<dbReference type="RefSeq" id="WP_341472294.1">
    <property type="nucleotide sequence ID" value="NZ_CP128403.1"/>
</dbReference>
<feature type="domain" description="NACHT" evidence="2">
    <location>
        <begin position="297"/>
        <end position="451"/>
    </location>
</feature>
<dbReference type="InterPro" id="IPR016187">
    <property type="entry name" value="CTDL_fold"/>
</dbReference>
<protein>
    <submittedName>
        <fullName evidence="3">SUMF1/EgtB/PvdO family nonheme iron enzyme</fullName>
    </submittedName>
</protein>
<dbReference type="SUPFAM" id="SSF52200">
    <property type="entry name" value="Toll/Interleukin receptor TIR domain"/>
    <property type="match status" value="1"/>
</dbReference>
<dbReference type="InterPro" id="IPR007111">
    <property type="entry name" value="NACHT_NTPase"/>
</dbReference>
<evidence type="ECO:0000313" key="6">
    <source>
        <dbReference type="Proteomes" id="UP001431572"/>
    </source>
</evidence>
<dbReference type="PANTHER" id="PTHR23150:SF19">
    <property type="entry name" value="FORMYLGLYCINE-GENERATING ENZYME"/>
    <property type="match status" value="1"/>
</dbReference>
<evidence type="ECO:0000313" key="5">
    <source>
        <dbReference type="Proteomes" id="UP000521676"/>
    </source>
</evidence>
<dbReference type="Proteomes" id="UP000521676">
    <property type="component" value="Unassembled WGS sequence"/>
</dbReference>
<dbReference type="Pfam" id="PF13676">
    <property type="entry name" value="TIR_2"/>
    <property type="match status" value="1"/>
</dbReference>
<dbReference type="Pfam" id="PF03781">
    <property type="entry name" value="FGE-sulfatase"/>
    <property type="match status" value="1"/>
</dbReference>
<reference evidence="3 5" key="1">
    <citation type="submission" date="2020-06" db="EMBL/GenBank/DDBJ databases">
        <title>Anoxygenic phototrophic Chloroflexota member uses a Type I reaction center.</title>
        <authorList>
            <person name="Tsuji J.M."/>
            <person name="Shaw N.A."/>
            <person name="Nagashima S."/>
            <person name="Venkiteswaran J."/>
            <person name="Schiff S.L."/>
            <person name="Hanada S."/>
            <person name="Tank M."/>
            <person name="Neufeld J.D."/>
        </authorList>
    </citation>
    <scope>NUCLEOTIDE SEQUENCE [LARGE SCALE GENOMIC DNA]</scope>
    <source>
        <strain evidence="3">L227-S17</strain>
    </source>
</reference>
<dbReference type="AlphaFoldDB" id="A0A8T7MAR9"/>
<name>A0A8T7MAR9_9CHLR</name>
<dbReference type="InterPro" id="IPR005532">
    <property type="entry name" value="SUMF_dom"/>
</dbReference>
<gene>
    <name evidence="3" type="ORF">HXX08_24935</name>
    <name evidence="4" type="ORF">OZ401_005110</name>
</gene>
<dbReference type="SUPFAM" id="SSF52540">
    <property type="entry name" value="P-loop containing nucleoside triphosphate hydrolases"/>
    <property type="match status" value="1"/>
</dbReference>
<proteinExistence type="predicted"/>
<dbReference type="InterPro" id="IPR035897">
    <property type="entry name" value="Toll_tir_struct_dom_sf"/>
</dbReference>
<dbReference type="InterPro" id="IPR051043">
    <property type="entry name" value="Sulfatase_Mod_Factor_Kinase"/>
</dbReference>
<dbReference type="InterPro" id="IPR042095">
    <property type="entry name" value="SUMF_sf"/>
</dbReference>
<sequence>MPTLFISYKRGTTVVAPLMEKLKETGYRLWFDREDIHLGDPSWKARIDAGLEQCEGVILCISPAACQSEPIRYEVCKALEFKKPIFPIILEKVESASAAIADLGLPGEQHLEDFTDVTRWQENLEKLRKGLEAQGLRVTRHDRRKERNTQEYALHQRYLKKLAERVGLLNLAHVNEAEKRGIELEKVYVDSPTALSISLEVKDWRVIDWWLSRSDQPARELPGEDKAPKRTRVEEMGYERSPFEVLIGGVDEEIARYREENPHAKPDEKYSWNNPWNNGVKENQTHLHLTHLAAGCDRLVILGAPGSGKSTFVKYLALCLAGAGIEGWNRAANLNSLENWTHGALTPVYVELRRFVASTYFPSKISEPATAQHLWKYIEGELLGEGLETYASELEYDLEQGHALLILDGLDEVPYPEGKLKERQTQIINLAQSLHTRFAGSRVIVASRPYAYQGWSLPDYEAVTISEFEEEHRIELASRLYRAMGLSEEEAQAKAEALNEQLEEIDDELKDRPLFVTLMATLYLKGGEDGLPSRKGALYRESILLLLERWGKSKPGSPSLVEILGDKSVADLYGRLAALAYAVQGSSEGREQAAEIDESLLYKHLKPLGREVAAELIPYLCENAGVLVAPGQRGEEEIFHYAHRSFQEYLAAVHLVKLCRDSDSFKPVQAQLLEKPETWRVVCCFVGDVLADTKKKSEIWLLLADLLEEEEIPEKREDLRWWLIWLAATIAQEQEICGLEKAKRSNDRSTLKKMVEWLKALLGTVQALGAVERAECGRALGLLGDLRKGVGTKPYKLAGREVELPELEWCDIGASEGGKFVMGSDDWEDNPRREMELGYSYRMTKYLITYGQYQTFAESGEYEQAEWWEGFPEEYQPQKLDQDYMKENNRPRDYVSWYQSVAFTRWLTVKYRAAGEIGVNEEIRLPTEAEWEYAARGVDERKYPYGNEFDGTKGNTDETGIGATSAVGSFPDGASPFGVLDMSGNVWEWCLNKYKEPEEVGVDESGDNRVLRGGSCLDDGARASCVFRNYDYPYGDDYFIGFRLVVCSAMRHSEL</sequence>
<evidence type="ECO:0000313" key="4">
    <source>
        <dbReference type="EMBL" id="WJW70426.1"/>
    </source>
</evidence>
<reference evidence="4" key="2">
    <citation type="journal article" date="2024" name="Nature">
        <title>Anoxygenic phototroph of the Chloroflexota uses a type I reaction centre.</title>
        <authorList>
            <person name="Tsuji J.M."/>
            <person name="Shaw N.A."/>
            <person name="Nagashima S."/>
            <person name="Venkiteswaran J.J."/>
            <person name="Schiff S.L."/>
            <person name="Watanabe T."/>
            <person name="Fukui M."/>
            <person name="Hanada S."/>
            <person name="Tank M."/>
            <person name="Neufeld J.D."/>
        </authorList>
    </citation>
    <scope>NUCLEOTIDE SEQUENCE</scope>
    <source>
        <strain evidence="4">L227-S17</strain>
        <plasmid evidence="4 6">unnamed3</plasmid>
    </source>
</reference>
<dbReference type="Gene3D" id="3.40.50.300">
    <property type="entry name" value="P-loop containing nucleotide triphosphate hydrolases"/>
    <property type="match status" value="1"/>
</dbReference>
<dbReference type="GO" id="GO:0120147">
    <property type="term" value="F:formylglycine-generating oxidase activity"/>
    <property type="evidence" value="ECO:0007669"/>
    <property type="project" value="TreeGrafter"/>
</dbReference>
<dbReference type="GO" id="GO:0007165">
    <property type="term" value="P:signal transduction"/>
    <property type="evidence" value="ECO:0007669"/>
    <property type="project" value="InterPro"/>
</dbReference>
<dbReference type="SUPFAM" id="SSF56436">
    <property type="entry name" value="C-type lectin-like"/>
    <property type="match status" value="1"/>
</dbReference>
<dbReference type="InterPro" id="IPR000157">
    <property type="entry name" value="TIR_dom"/>
</dbReference>
<keyword evidence="4" id="KW-0614">Plasmid</keyword>
<evidence type="ECO:0000259" key="1">
    <source>
        <dbReference type="PROSITE" id="PS50104"/>
    </source>
</evidence>
<dbReference type="PANTHER" id="PTHR23150">
    <property type="entry name" value="SULFATASE MODIFYING FACTOR 1, 2"/>
    <property type="match status" value="1"/>
</dbReference>
<dbReference type="EMBL" id="JACATZ010000004">
    <property type="protein sequence ID" value="NWJ49116.1"/>
    <property type="molecule type" value="Genomic_DNA"/>
</dbReference>
<organism evidence="3 5">
    <name type="scientific">Candidatus Chlorohelix allophototropha</name>
    <dbReference type="NCBI Taxonomy" id="3003348"/>
    <lineage>
        <taxon>Bacteria</taxon>
        <taxon>Bacillati</taxon>
        <taxon>Chloroflexota</taxon>
        <taxon>Chloroflexia</taxon>
        <taxon>Candidatus Chloroheliales</taxon>
        <taxon>Candidatus Chloroheliaceae</taxon>
        <taxon>Candidatus Chlorohelix</taxon>
    </lineage>
</organism>
<dbReference type="EMBL" id="CP128403">
    <property type="protein sequence ID" value="WJW70426.1"/>
    <property type="molecule type" value="Genomic_DNA"/>
</dbReference>
<dbReference type="Proteomes" id="UP001431572">
    <property type="component" value="Plasmid unnamed3"/>
</dbReference>
<dbReference type="Pfam" id="PF05729">
    <property type="entry name" value="NACHT"/>
    <property type="match status" value="1"/>
</dbReference>
<dbReference type="InterPro" id="IPR027417">
    <property type="entry name" value="P-loop_NTPase"/>
</dbReference>
<evidence type="ECO:0000259" key="2">
    <source>
        <dbReference type="PROSITE" id="PS50837"/>
    </source>
</evidence>
<dbReference type="Gene3D" id="3.90.1580.10">
    <property type="entry name" value="paralog of FGE (formylglycine-generating enzyme)"/>
    <property type="match status" value="1"/>
</dbReference>
<keyword evidence="6" id="KW-1185">Reference proteome</keyword>
<feature type="domain" description="TIR" evidence="1">
    <location>
        <begin position="1"/>
        <end position="131"/>
    </location>
</feature>
<evidence type="ECO:0000313" key="3">
    <source>
        <dbReference type="EMBL" id="NWJ49116.1"/>
    </source>
</evidence>
<accession>A0A8T7MAR9</accession>
<dbReference type="PROSITE" id="PS50104">
    <property type="entry name" value="TIR"/>
    <property type="match status" value="1"/>
</dbReference>
<dbReference type="PROSITE" id="PS50837">
    <property type="entry name" value="NACHT"/>
    <property type="match status" value="1"/>
</dbReference>